<evidence type="ECO:0000313" key="3">
    <source>
        <dbReference type="Proteomes" id="UP000800041"/>
    </source>
</evidence>
<dbReference type="Proteomes" id="UP000800041">
    <property type="component" value="Unassembled WGS sequence"/>
</dbReference>
<dbReference type="AlphaFoldDB" id="A0A6G1H573"/>
<dbReference type="EMBL" id="ML977150">
    <property type="protein sequence ID" value="KAF1988108.1"/>
    <property type="molecule type" value="Genomic_DNA"/>
</dbReference>
<feature type="region of interest" description="Disordered" evidence="1">
    <location>
        <begin position="1"/>
        <end position="122"/>
    </location>
</feature>
<accession>A0A6G1H573</accession>
<feature type="compositionally biased region" description="Polar residues" evidence="1">
    <location>
        <begin position="46"/>
        <end position="58"/>
    </location>
</feature>
<evidence type="ECO:0000313" key="2">
    <source>
        <dbReference type="EMBL" id="KAF1988108.1"/>
    </source>
</evidence>
<organism evidence="2 3">
    <name type="scientific">Aulographum hederae CBS 113979</name>
    <dbReference type="NCBI Taxonomy" id="1176131"/>
    <lineage>
        <taxon>Eukaryota</taxon>
        <taxon>Fungi</taxon>
        <taxon>Dikarya</taxon>
        <taxon>Ascomycota</taxon>
        <taxon>Pezizomycotina</taxon>
        <taxon>Dothideomycetes</taxon>
        <taxon>Pleosporomycetidae</taxon>
        <taxon>Aulographales</taxon>
        <taxon>Aulographaceae</taxon>
    </lineage>
</organism>
<feature type="region of interest" description="Disordered" evidence="1">
    <location>
        <begin position="170"/>
        <end position="243"/>
    </location>
</feature>
<reference evidence="2" key="1">
    <citation type="journal article" date="2020" name="Stud. Mycol.">
        <title>101 Dothideomycetes genomes: a test case for predicting lifestyles and emergence of pathogens.</title>
        <authorList>
            <person name="Haridas S."/>
            <person name="Albert R."/>
            <person name="Binder M."/>
            <person name="Bloem J."/>
            <person name="Labutti K."/>
            <person name="Salamov A."/>
            <person name="Andreopoulos B."/>
            <person name="Baker S."/>
            <person name="Barry K."/>
            <person name="Bills G."/>
            <person name="Bluhm B."/>
            <person name="Cannon C."/>
            <person name="Castanera R."/>
            <person name="Culley D."/>
            <person name="Daum C."/>
            <person name="Ezra D."/>
            <person name="Gonzalez J."/>
            <person name="Henrissat B."/>
            <person name="Kuo A."/>
            <person name="Liang C."/>
            <person name="Lipzen A."/>
            <person name="Lutzoni F."/>
            <person name="Magnuson J."/>
            <person name="Mondo S."/>
            <person name="Nolan M."/>
            <person name="Ohm R."/>
            <person name="Pangilinan J."/>
            <person name="Park H.-J."/>
            <person name="Ramirez L."/>
            <person name="Alfaro M."/>
            <person name="Sun H."/>
            <person name="Tritt A."/>
            <person name="Yoshinaga Y."/>
            <person name="Zwiers L.-H."/>
            <person name="Turgeon B."/>
            <person name="Goodwin S."/>
            <person name="Spatafora J."/>
            <person name="Crous P."/>
            <person name="Grigoriev I."/>
        </authorList>
    </citation>
    <scope>NUCLEOTIDE SEQUENCE</scope>
    <source>
        <strain evidence="2">CBS 113979</strain>
    </source>
</reference>
<feature type="compositionally biased region" description="Polar residues" evidence="1">
    <location>
        <begin position="97"/>
        <end position="109"/>
    </location>
</feature>
<sequence>MSSLQNPPKGSSTSNTQAQRLPAPSLFVGPSSRNASTTDLHGAASTAISNASPSQSRPAQPLSRKRSNLGDQLRNKDTPPTLDSSGIRSPAVDRQTQHTQPRPSITAASANAPPQKKDAHRTEVAWAEMQNTLEEVELNASSGTHVFGPQHAEKLARLREAQISLAMAWARNEGPGPGPGQAGSDLERADGLVLPHDGGDVGSKAPPLGMASALAAERTGGRERSNTAGSERSVKSTLEEETEEDIRLARARREANDRYFQQVNRGVLDVVEKLEEVARAMRGVEVESREIWGEGESIDTASVT</sequence>
<protein>
    <submittedName>
        <fullName evidence="2">Uncharacterized protein</fullName>
    </submittedName>
</protein>
<gene>
    <name evidence="2" type="ORF">K402DRAFT_462462</name>
</gene>
<evidence type="ECO:0000256" key="1">
    <source>
        <dbReference type="SAM" id="MobiDB-lite"/>
    </source>
</evidence>
<dbReference type="OrthoDB" id="4158841at2759"/>
<feature type="compositionally biased region" description="Polar residues" evidence="1">
    <location>
        <begin position="1"/>
        <end position="19"/>
    </location>
</feature>
<proteinExistence type="predicted"/>
<name>A0A6G1H573_9PEZI</name>
<keyword evidence="3" id="KW-1185">Reference proteome</keyword>
<dbReference type="Pfam" id="PF17242">
    <property type="entry name" value="DUF5315"/>
    <property type="match status" value="1"/>
</dbReference>